<comment type="catalytic activity">
    <reaction evidence="1">
        <text>ATP + protein L-histidine = ADP + protein N-phospho-L-histidine.</text>
        <dbReference type="EC" id="2.7.13.3"/>
    </reaction>
</comment>
<evidence type="ECO:0000313" key="12">
    <source>
        <dbReference type="Proteomes" id="UP000198977"/>
    </source>
</evidence>
<dbReference type="SMART" id="SM00091">
    <property type="entry name" value="PAS"/>
    <property type="match status" value="2"/>
</dbReference>
<dbReference type="SUPFAM" id="SSF55785">
    <property type="entry name" value="PYP-like sensor domain (PAS domain)"/>
    <property type="match status" value="2"/>
</dbReference>
<feature type="domain" description="PAS" evidence="9">
    <location>
        <begin position="143"/>
        <end position="215"/>
    </location>
</feature>
<dbReference type="PANTHER" id="PTHR41523:SF8">
    <property type="entry name" value="ETHYLENE RESPONSE SENSOR PROTEIN"/>
    <property type="match status" value="1"/>
</dbReference>
<evidence type="ECO:0000256" key="7">
    <source>
        <dbReference type="ARBA" id="ARBA00022840"/>
    </source>
</evidence>
<dbReference type="Pfam" id="PF07568">
    <property type="entry name" value="HisKA_2"/>
    <property type="match status" value="1"/>
</dbReference>
<evidence type="ECO:0000259" key="10">
    <source>
        <dbReference type="PROSITE" id="PS50113"/>
    </source>
</evidence>
<evidence type="ECO:0000259" key="9">
    <source>
        <dbReference type="PROSITE" id="PS50112"/>
    </source>
</evidence>
<dbReference type="InterPro" id="IPR013655">
    <property type="entry name" value="PAS_fold_3"/>
</dbReference>
<evidence type="ECO:0000256" key="4">
    <source>
        <dbReference type="ARBA" id="ARBA00022679"/>
    </source>
</evidence>
<organism evidence="11 12">
    <name type="scientific">Sulfitobacter brevis</name>
    <dbReference type="NCBI Taxonomy" id="74348"/>
    <lineage>
        <taxon>Bacteria</taxon>
        <taxon>Pseudomonadati</taxon>
        <taxon>Pseudomonadota</taxon>
        <taxon>Alphaproteobacteria</taxon>
        <taxon>Rhodobacterales</taxon>
        <taxon>Roseobacteraceae</taxon>
        <taxon>Sulfitobacter</taxon>
    </lineage>
</organism>
<dbReference type="InterPro" id="IPR000014">
    <property type="entry name" value="PAS"/>
</dbReference>
<keyword evidence="4" id="KW-0808">Transferase</keyword>
<evidence type="ECO:0000256" key="1">
    <source>
        <dbReference type="ARBA" id="ARBA00000085"/>
    </source>
</evidence>
<dbReference type="Pfam" id="PF08448">
    <property type="entry name" value="PAS_4"/>
    <property type="match status" value="1"/>
</dbReference>
<feature type="domain" description="PAS" evidence="9">
    <location>
        <begin position="12"/>
        <end position="56"/>
    </location>
</feature>
<dbReference type="SUPFAM" id="SSF55874">
    <property type="entry name" value="ATPase domain of HSP90 chaperone/DNA topoisomerase II/histidine kinase"/>
    <property type="match status" value="1"/>
</dbReference>
<dbReference type="InterPro" id="IPR003594">
    <property type="entry name" value="HATPase_dom"/>
</dbReference>
<dbReference type="InterPro" id="IPR035965">
    <property type="entry name" value="PAS-like_dom_sf"/>
</dbReference>
<dbReference type="InterPro" id="IPR000700">
    <property type="entry name" value="PAS-assoc_C"/>
</dbReference>
<protein>
    <recommendedName>
        <fullName evidence="2">histidine kinase</fullName>
        <ecNumber evidence="2">2.7.13.3</ecNumber>
    </recommendedName>
</protein>
<accession>A0A1I1Z6L7</accession>
<dbReference type="InterPro" id="IPR011495">
    <property type="entry name" value="Sig_transdc_His_kin_sub2_dim/P"/>
</dbReference>
<dbReference type="InterPro" id="IPR036890">
    <property type="entry name" value="HATPase_C_sf"/>
</dbReference>
<dbReference type="Gene3D" id="2.10.70.100">
    <property type="match status" value="1"/>
</dbReference>
<dbReference type="RefSeq" id="WP_093923635.1">
    <property type="nucleotide sequence ID" value="NZ_FOMW01000006.1"/>
</dbReference>
<dbReference type="OrthoDB" id="9816309at2"/>
<dbReference type="AlphaFoldDB" id="A0A1I1Z6L7"/>
<evidence type="ECO:0000256" key="5">
    <source>
        <dbReference type="ARBA" id="ARBA00022741"/>
    </source>
</evidence>
<dbReference type="InterPro" id="IPR013656">
    <property type="entry name" value="PAS_4"/>
</dbReference>
<dbReference type="Gene3D" id="3.30.450.20">
    <property type="entry name" value="PAS domain"/>
    <property type="match status" value="2"/>
</dbReference>
<dbReference type="GO" id="GO:0004673">
    <property type="term" value="F:protein histidine kinase activity"/>
    <property type="evidence" value="ECO:0007669"/>
    <property type="project" value="UniProtKB-EC"/>
</dbReference>
<proteinExistence type="predicted"/>
<evidence type="ECO:0000256" key="8">
    <source>
        <dbReference type="ARBA" id="ARBA00023026"/>
    </source>
</evidence>
<dbReference type="GO" id="GO:0005524">
    <property type="term" value="F:ATP binding"/>
    <property type="evidence" value="ECO:0007669"/>
    <property type="project" value="UniProtKB-KW"/>
</dbReference>
<evidence type="ECO:0000313" key="11">
    <source>
        <dbReference type="EMBL" id="SFE27381.1"/>
    </source>
</evidence>
<keyword evidence="7" id="KW-0067">ATP-binding</keyword>
<sequence>MAVDALIDVGLLFDAAPIAQIVLDSDLHIVAANLSYCAMIGRGREELIGKNAYEIFKANPDDPDADNEAALQATVLRVLGTGVAEEMTPHQHDIQDADGHYTVRHWQLTVSPVFTDSTKPDVTTHALICVEDVTKAVLGLRINEAKSRAAMRGTDITYFEFDYANHTLERTPQLDAMFGFDHNETGNDVQPFFERIYPDDLPAINDEIERVVRTVGSNYQNDYRSLWPDGTVRWLMGRGESIRDPQTQSILIVGVVLDVTDFKLNEARLQSALDTQNLLMSEVNHRVKNSLQMVSSILNLEAQQTKDAVARDVLRAATARVHAVAAIHASLYDGEDLESVRLDTYLERLKEHLITSLSSEGTQMRIILDVEPIRLSTDKAVTLSLAVNELVTNSFKHGTWADGQGTVKVWLRRHDNNKIALDVIDNGTQRADGPLVRETTPSGLGTRLIAGMAAQLNGKIEEDHTDGWRTRIIFPG</sequence>
<evidence type="ECO:0000256" key="2">
    <source>
        <dbReference type="ARBA" id="ARBA00012438"/>
    </source>
</evidence>
<dbReference type="Pfam" id="PF13581">
    <property type="entry name" value="HATPase_c_2"/>
    <property type="match status" value="1"/>
</dbReference>
<keyword evidence="12" id="KW-1185">Reference proteome</keyword>
<dbReference type="CDD" id="cd00130">
    <property type="entry name" value="PAS"/>
    <property type="match status" value="2"/>
</dbReference>
<dbReference type="Pfam" id="PF08447">
    <property type="entry name" value="PAS_3"/>
    <property type="match status" value="1"/>
</dbReference>
<dbReference type="CDD" id="cd16936">
    <property type="entry name" value="HATPase_RsbW-like"/>
    <property type="match status" value="1"/>
</dbReference>
<keyword evidence="8" id="KW-0843">Virulence</keyword>
<dbReference type="PROSITE" id="PS50112">
    <property type="entry name" value="PAS"/>
    <property type="match status" value="2"/>
</dbReference>
<dbReference type="Proteomes" id="UP000198977">
    <property type="component" value="Unassembled WGS sequence"/>
</dbReference>
<dbReference type="STRING" id="74348.SAMN04488523_10666"/>
<dbReference type="PANTHER" id="PTHR41523">
    <property type="entry name" value="TWO-COMPONENT SYSTEM SENSOR PROTEIN"/>
    <property type="match status" value="1"/>
</dbReference>
<evidence type="ECO:0000256" key="6">
    <source>
        <dbReference type="ARBA" id="ARBA00022777"/>
    </source>
</evidence>
<dbReference type="EC" id="2.7.13.3" evidence="2"/>
<dbReference type="EMBL" id="FOMW01000006">
    <property type="protein sequence ID" value="SFE27381.1"/>
    <property type="molecule type" value="Genomic_DNA"/>
</dbReference>
<keyword evidence="5" id="KW-0547">Nucleotide-binding</keyword>
<keyword evidence="6" id="KW-0418">Kinase</keyword>
<evidence type="ECO:0000256" key="3">
    <source>
        <dbReference type="ARBA" id="ARBA00022553"/>
    </source>
</evidence>
<dbReference type="NCBIfam" id="TIGR00229">
    <property type="entry name" value="sensory_box"/>
    <property type="match status" value="2"/>
</dbReference>
<dbReference type="Gene3D" id="3.30.565.10">
    <property type="entry name" value="Histidine kinase-like ATPase, C-terminal domain"/>
    <property type="match status" value="1"/>
</dbReference>
<gene>
    <name evidence="11" type="ORF">SAMN04488523_10666</name>
</gene>
<dbReference type="PROSITE" id="PS50113">
    <property type="entry name" value="PAC"/>
    <property type="match status" value="1"/>
</dbReference>
<name>A0A1I1Z6L7_9RHOB</name>
<reference evidence="11 12" key="1">
    <citation type="submission" date="2016-10" db="EMBL/GenBank/DDBJ databases">
        <authorList>
            <person name="de Groot N.N."/>
        </authorList>
    </citation>
    <scope>NUCLEOTIDE SEQUENCE [LARGE SCALE GENOMIC DNA]</scope>
    <source>
        <strain evidence="11 12">DSM 11443</strain>
    </source>
</reference>
<keyword evidence="3" id="KW-0597">Phosphoprotein</keyword>
<feature type="domain" description="PAC" evidence="10">
    <location>
        <begin position="219"/>
        <end position="271"/>
    </location>
</feature>